<evidence type="ECO:0000313" key="1">
    <source>
        <dbReference type="EMBL" id="KQB85927.1"/>
    </source>
</evidence>
<dbReference type="Proteomes" id="UP000050488">
    <property type="component" value="Unassembled WGS sequence"/>
</dbReference>
<dbReference type="AlphaFoldDB" id="A0A0Q0U260"/>
<proteinExistence type="predicted"/>
<accession>A0A0Q0U260</accession>
<name>A0A0Q0U260_9CORY</name>
<keyword evidence="2" id="KW-1185">Reference proteome</keyword>
<gene>
    <name evidence="1" type="ORF">Clow_01669</name>
</gene>
<dbReference type="EMBL" id="LKEV01000005">
    <property type="protein sequence ID" value="KQB85927.1"/>
    <property type="molecule type" value="Genomic_DNA"/>
</dbReference>
<evidence type="ECO:0000313" key="2">
    <source>
        <dbReference type="Proteomes" id="UP000050488"/>
    </source>
</evidence>
<dbReference type="PATRIC" id="fig|1544413.3.peg.1672"/>
<sequence length="48" mass="5002">MTVVLTTLVGIALTALSESAGLLITSRGTKEQSVSEQYKTLANDTCEG</sequence>
<comment type="caution">
    <text evidence="1">The sequence shown here is derived from an EMBL/GenBank/DDBJ whole genome shotgun (WGS) entry which is preliminary data.</text>
</comment>
<protein>
    <submittedName>
        <fullName evidence="1">Uncharacterized protein</fullName>
    </submittedName>
</protein>
<organism evidence="1 2">
    <name type="scientific">Corynebacterium lowii</name>
    <dbReference type="NCBI Taxonomy" id="1544413"/>
    <lineage>
        <taxon>Bacteria</taxon>
        <taxon>Bacillati</taxon>
        <taxon>Actinomycetota</taxon>
        <taxon>Actinomycetes</taxon>
        <taxon>Mycobacteriales</taxon>
        <taxon>Corynebacteriaceae</taxon>
        <taxon>Corynebacterium</taxon>
    </lineage>
</organism>
<reference evidence="1 2" key="1">
    <citation type="submission" date="2015-10" db="EMBL/GenBank/DDBJ databases">
        <title>Corynebacteirum lowii and Corynebacterium oculi species nova, derived from human clinical disease and and emended description of Corynebacterium mastiditis.</title>
        <authorList>
            <person name="Bernard K."/>
            <person name="Pacheco A.L."/>
            <person name="Mcdougall C."/>
            <person name="Burtx T."/>
            <person name="Weibe D."/>
            <person name="Tyler S."/>
            <person name="Olson A.B."/>
            <person name="Cnockaert M."/>
            <person name="Eguchi H."/>
            <person name="Kuwahara T."/>
            <person name="Nakayama-Imaohji H."/>
            <person name="Boudewijins M."/>
            <person name="Van Hoecke F."/>
            <person name="Bernier A.-M."/>
            <person name="Vandamme P."/>
        </authorList>
    </citation>
    <scope>NUCLEOTIDE SEQUENCE [LARGE SCALE GENOMIC DNA]</scope>
    <source>
        <strain evidence="1 2">NML 130206</strain>
    </source>
</reference>